<feature type="region of interest" description="Disordered" evidence="1">
    <location>
        <begin position="1"/>
        <end position="49"/>
    </location>
</feature>
<dbReference type="OrthoDB" id="1885901at2759"/>
<name>A0A3P7KMW7_STRVU</name>
<gene>
    <name evidence="2" type="ORF">SVUK_LOCUS3710</name>
</gene>
<dbReference type="Proteomes" id="UP000270094">
    <property type="component" value="Unassembled WGS sequence"/>
</dbReference>
<dbReference type="EMBL" id="UYYB01009751">
    <property type="protein sequence ID" value="VDM68712.1"/>
    <property type="molecule type" value="Genomic_DNA"/>
</dbReference>
<keyword evidence="3" id="KW-1185">Reference proteome</keyword>
<feature type="region of interest" description="Disordered" evidence="1">
    <location>
        <begin position="78"/>
        <end position="107"/>
    </location>
</feature>
<evidence type="ECO:0000256" key="1">
    <source>
        <dbReference type="SAM" id="MobiDB-lite"/>
    </source>
</evidence>
<evidence type="ECO:0000313" key="3">
    <source>
        <dbReference type="Proteomes" id="UP000270094"/>
    </source>
</evidence>
<sequence>MQDDLRSDSGHSTTRADDHSLDELEPSTSRGYSQMSSATQIPPPARDLLTGVQFQDYDGDWRRSFPEWMEMIERDLLSAQTSPRQRRNRSDLYQSQLPENMRRVALT</sequence>
<feature type="compositionally biased region" description="Basic and acidic residues" evidence="1">
    <location>
        <begin position="1"/>
        <end position="22"/>
    </location>
</feature>
<proteinExistence type="predicted"/>
<accession>A0A3P7KMW7</accession>
<dbReference type="AlphaFoldDB" id="A0A3P7KMW7"/>
<reference evidence="2 3" key="1">
    <citation type="submission" date="2018-11" db="EMBL/GenBank/DDBJ databases">
        <authorList>
            <consortium name="Pathogen Informatics"/>
        </authorList>
    </citation>
    <scope>NUCLEOTIDE SEQUENCE [LARGE SCALE GENOMIC DNA]</scope>
</reference>
<evidence type="ECO:0000313" key="2">
    <source>
        <dbReference type="EMBL" id="VDM68712.1"/>
    </source>
</evidence>
<organism evidence="2 3">
    <name type="scientific">Strongylus vulgaris</name>
    <name type="common">Blood worm</name>
    <dbReference type="NCBI Taxonomy" id="40348"/>
    <lineage>
        <taxon>Eukaryota</taxon>
        <taxon>Metazoa</taxon>
        <taxon>Ecdysozoa</taxon>
        <taxon>Nematoda</taxon>
        <taxon>Chromadorea</taxon>
        <taxon>Rhabditida</taxon>
        <taxon>Rhabditina</taxon>
        <taxon>Rhabditomorpha</taxon>
        <taxon>Strongyloidea</taxon>
        <taxon>Strongylidae</taxon>
        <taxon>Strongylus</taxon>
    </lineage>
</organism>
<feature type="compositionally biased region" description="Polar residues" evidence="1">
    <location>
        <begin position="26"/>
        <end position="40"/>
    </location>
</feature>
<protein>
    <submittedName>
        <fullName evidence="2">Uncharacterized protein</fullName>
    </submittedName>
</protein>